<name>A0A5M6BZN7_9TREE</name>
<dbReference type="AlphaFoldDB" id="A0A5M6BZN7"/>
<gene>
    <name evidence="1" type="ORF">CI109_102447</name>
</gene>
<dbReference type="RefSeq" id="XP_031861264.1">
    <property type="nucleotide sequence ID" value="XM_032004399.1"/>
</dbReference>
<proteinExistence type="predicted"/>
<protein>
    <submittedName>
        <fullName evidence="1">Uncharacterized protein</fullName>
    </submittedName>
</protein>
<accession>A0A5M6BZN7</accession>
<dbReference type="KEGG" id="ksn:43588532"/>
<keyword evidence="2" id="KW-1185">Reference proteome</keyword>
<dbReference type="Proteomes" id="UP000322225">
    <property type="component" value="Chromosome 4"/>
</dbReference>
<reference evidence="1" key="2">
    <citation type="submission" date="2024-01" db="EMBL/GenBank/DDBJ databases">
        <title>Comparative genomics of Cryptococcus and Kwoniella reveals pathogenesis evolution and contrasting modes of karyotype evolution via chromosome fusion or intercentromeric recombination.</title>
        <authorList>
            <person name="Coelho M.A."/>
            <person name="David-Palma M."/>
            <person name="Shea T."/>
            <person name="Bowers K."/>
            <person name="McGinley-Smith S."/>
            <person name="Mohammad A.W."/>
            <person name="Gnirke A."/>
            <person name="Yurkov A.M."/>
            <person name="Nowrousian M."/>
            <person name="Sun S."/>
            <person name="Cuomo C.A."/>
            <person name="Heitman J."/>
        </authorList>
    </citation>
    <scope>NUCLEOTIDE SEQUENCE</scope>
    <source>
        <strain evidence="1">CBS 12478</strain>
    </source>
</reference>
<dbReference type="EMBL" id="CP144054">
    <property type="protein sequence ID" value="WWD18000.1"/>
    <property type="molecule type" value="Genomic_DNA"/>
</dbReference>
<organism evidence="1 2">
    <name type="scientific">Kwoniella shandongensis</name>
    <dbReference type="NCBI Taxonomy" id="1734106"/>
    <lineage>
        <taxon>Eukaryota</taxon>
        <taxon>Fungi</taxon>
        <taxon>Dikarya</taxon>
        <taxon>Basidiomycota</taxon>
        <taxon>Agaricomycotina</taxon>
        <taxon>Tremellomycetes</taxon>
        <taxon>Tremellales</taxon>
        <taxon>Cryptococcaceae</taxon>
        <taxon>Kwoniella</taxon>
    </lineage>
</organism>
<evidence type="ECO:0000313" key="1">
    <source>
        <dbReference type="EMBL" id="WWD18000.1"/>
    </source>
</evidence>
<sequence>MSSRIRHTLRPLLPSQAVVPSSARRPRLALPAVPFFRDPAHTIPTKWSLFRPLLRDSKYFPAVQRELRTLWKAKKGLTSVPRVRSFLEDQYKLLSKKDTSSAQDEVAQLNSRLQEKYDQLDVKARLVAANYEDKRPESTKQPRLTGAFHRPTLFNPPLPRLKPQPISISMMIHNRLRARERRMERRRAYASYLNDMKLETSFWREIGASGEGGQSDWTRGKDSRSPGSWDKILRDEIEVMDGRFQKENRRAEMVFDNHSMERVGKARKRRDDWWKDQQDQARNKSKG</sequence>
<reference evidence="1" key="1">
    <citation type="submission" date="2017-08" db="EMBL/GenBank/DDBJ databases">
        <authorList>
            <person name="Cuomo C."/>
            <person name="Billmyre B."/>
            <person name="Heitman J."/>
        </authorList>
    </citation>
    <scope>NUCLEOTIDE SEQUENCE</scope>
    <source>
        <strain evidence="1">CBS 12478</strain>
    </source>
</reference>
<evidence type="ECO:0000313" key="2">
    <source>
        <dbReference type="Proteomes" id="UP000322225"/>
    </source>
</evidence>
<dbReference type="GeneID" id="43588532"/>
<dbReference type="OrthoDB" id="2571149at2759"/>